<sequence length="210" mass="23438">MEIQPGLLWAVTALVLLAGSSLEDKVTQRQKDASGVERGAVTLDCTYETRESYYNLYWYKQSPGGSLVFLLWQYSEGAKERAAMADAIQSAAAQVSAAEGGTVTLRCSYNTSYNVAYYLYWYRRYPNRTLQYLLYRGAKTAKSASSTADFARERFSSETDDTSTELKIITLELADSAVYHCALQEAQRESDKGELYKNSSCLHQQVGALS</sequence>
<comment type="caution">
    <text evidence="8">The sequence shown here is derived from an EMBL/GenBank/DDBJ whole genome shotgun (WGS) entry which is preliminary data.</text>
</comment>
<evidence type="ECO:0000259" key="7">
    <source>
        <dbReference type="PROSITE" id="PS50835"/>
    </source>
</evidence>
<keyword evidence="2" id="KW-1064">Adaptive immunity</keyword>
<keyword evidence="5" id="KW-0391">Immunity</keyword>
<dbReference type="SMART" id="SM00409">
    <property type="entry name" value="IG"/>
    <property type="match status" value="1"/>
</dbReference>
<dbReference type="InterPro" id="IPR051287">
    <property type="entry name" value="TCR_variable_region"/>
</dbReference>
<dbReference type="PANTHER" id="PTHR19367:SF18">
    <property type="entry name" value="T CELL RECEPTOR ALPHA VARIABLE 16"/>
    <property type="match status" value="1"/>
</dbReference>
<dbReference type="AlphaFoldDB" id="A0A151PGS9"/>
<evidence type="ECO:0000256" key="4">
    <source>
        <dbReference type="ARBA" id="ARBA00023319"/>
    </source>
</evidence>
<evidence type="ECO:0000313" key="9">
    <source>
        <dbReference type="Proteomes" id="UP000050525"/>
    </source>
</evidence>
<dbReference type="InterPro" id="IPR013783">
    <property type="entry name" value="Ig-like_fold"/>
</dbReference>
<keyword evidence="1 6" id="KW-0732">Signal</keyword>
<dbReference type="SMART" id="SM00406">
    <property type="entry name" value="IGv"/>
    <property type="match status" value="1"/>
</dbReference>
<dbReference type="PANTHER" id="PTHR19367">
    <property type="entry name" value="T-CELL RECEPTOR ALPHA CHAIN V REGION"/>
    <property type="match status" value="1"/>
</dbReference>
<dbReference type="EMBL" id="AKHW03000242">
    <property type="protein sequence ID" value="KYO48218.1"/>
    <property type="molecule type" value="Genomic_DNA"/>
</dbReference>
<dbReference type="InterPro" id="IPR036179">
    <property type="entry name" value="Ig-like_dom_sf"/>
</dbReference>
<organism evidence="8 9">
    <name type="scientific">Alligator mississippiensis</name>
    <name type="common">American alligator</name>
    <dbReference type="NCBI Taxonomy" id="8496"/>
    <lineage>
        <taxon>Eukaryota</taxon>
        <taxon>Metazoa</taxon>
        <taxon>Chordata</taxon>
        <taxon>Craniata</taxon>
        <taxon>Vertebrata</taxon>
        <taxon>Euteleostomi</taxon>
        <taxon>Archelosauria</taxon>
        <taxon>Archosauria</taxon>
        <taxon>Crocodylia</taxon>
        <taxon>Alligatoridae</taxon>
        <taxon>Alligatorinae</taxon>
        <taxon>Alligator</taxon>
    </lineage>
</organism>
<feature type="chain" id="PRO_5007587029" description="Ig-like domain-containing protein" evidence="6">
    <location>
        <begin position="24"/>
        <end position="210"/>
    </location>
</feature>
<dbReference type="PROSITE" id="PS50835">
    <property type="entry name" value="IG_LIKE"/>
    <property type="match status" value="1"/>
</dbReference>
<proteinExistence type="predicted"/>
<evidence type="ECO:0000256" key="5">
    <source>
        <dbReference type="ARBA" id="ARBA00043266"/>
    </source>
</evidence>
<dbReference type="STRING" id="8496.A0A151PGS9"/>
<evidence type="ECO:0000256" key="6">
    <source>
        <dbReference type="SAM" id="SignalP"/>
    </source>
</evidence>
<name>A0A151PGS9_ALLMI</name>
<feature type="signal peptide" evidence="6">
    <location>
        <begin position="1"/>
        <end position="23"/>
    </location>
</feature>
<keyword evidence="9" id="KW-1185">Reference proteome</keyword>
<keyword evidence="5" id="KW-1279">T cell receptor</keyword>
<dbReference type="InterPro" id="IPR013106">
    <property type="entry name" value="Ig_V-set"/>
</dbReference>
<feature type="domain" description="Ig-like" evidence="7">
    <location>
        <begin position="86"/>
        <end position="191"/>
    </location>
</feature>
<evidence type="ECO:0000256" key="1">
    <source>
        <dbReference type="ARBA" id="ARBA00022729"/>
    </source>
</evidence>
<protein>
    <recommendedName>
        <fullName evidence="7">Ig-like domain-containing protein</fullName>
    </recommendedName>
</protein>
<dbReference type="InterPro" id="IPR007110">
    <property type="entry name" value="Ig-like_dom"/>
</dbReference>
<keyword evidence="4" id="KW-0393">Immunoglobulin domain</keyword>
<dbReference type="GO" id="GO:0042101">
    <property type="term" value="C:T cell receptor complex"/>
    <property type="evidence" value="ECO:0007669"/>
    <property type="project" value="UniProtKB-KW"/>
</dbReference>
<dbReference type="GO" id="GO:0002250">
    <property type="term" value="P:adaptive immune response"/>
    <property type="evidence" value="ECO:0007669"/>
    <property type="project" value="UniProtKB-KW"/>
</dbReference>
<dbReference type="SUPFAM" id="SSF48726">
    <property type="entry name" value="Immunoglobulin"/>
    <property type="match status" value="2"/>
</dbReference>
<dbReference type="InterPro" id="IPR003599">
    <property type="entry name" value="Ig_sub"/>
</dbReference>
<dbReference type="Proteomes" id="UP000050525">
    <property type="component" value="Unassembled WGS sequence"/>
</dbReference>
<reference evidence="8 9" key="1">
    <citation type="journal article" date="2012" name="Genome Biol.">
        <title>Sequencing three crocodilian genomes to illuminate the evolution of archosaurs and amniotes.</title>
        <authorList>
            <person name="St John J.A."/>
            <person name="Braun E.L."/>
            <person name="Isberg S.R."/>
            <person name="Miles L.G."/>
            <person name="Chong A.Y."/>
            <person name="Gongora J."/>
            <person name="Dalzell P."/>
            <person name="Moran C."/>
            <person name="Bed'hom B."/>
            <person name="Abzhanov A."/>
            <person name="Burgess S.C."/>
            <person name="Cooksey A.M."/>
            <person name="Castoe T.A."/>
            <person name="Crawford N.G."/>
            <person name="Densmore L.D."/>
            <person name="Drew J.C."/>
            <person name="Edwards S.V."/>
            <person name="Faircloth B.C."/>
            <person name="Fujita M.K."/>
            <person name="Greenwold M.J."/>
            <person name="Hoffmann F.G."/>
            <person name="Howard J.M."/>
            <person name="Iguchi T."/>
            <person name="Janes D.E."/>
            <person name="Khan S.Y."/>
            <person name="Kohno S."/>
            <person name="de Koning A.J."/>
            <person name="Lance S.L."/>
            <person name="McCarthy F.M."/>
            <person name="McCormack J.E."/>
            <person name="Merchant M.E."/>
            <person name="Peterson D.G."/>
            <person name="Pollock D.D."/>
            <person name="Pourmand N."/>
            <person name="Raney B.J."/>
            <person name="Roessler K.A."/>
            <person name="Sanford J.R."/>
            <person name="Sawyer R.H."/>
            <person name="Schmidt C.J."/>
            <person name="Triplett E.W."/>
            <person name="Tuberville T.D."/>
            <person name="Venegas-Anaya M."/>
            <person name="Howard J.T."/>
            <person name="Jarvis E.D."/>
            <person name="Guillette L.J.Jr."/>
            <person name="Glenn T.C."/>
            <person name="Green R.E."/>
            <person name="Ray D.A."/>
        </authorList>
    </citation>
    <scope>NUCLEOTIDE SEQUENCE [LARGE SCALE GENOMIC DNA]</scope>
    <source>
        <strain evidence="8">KSC_2009_1</strain>
    </source>
</reference>
<gene>
    <name evidence="8" type="ORF">Y1Q_0010597</name>
</gene>
<dbReference type="Gene3D" id="2.60.40.10">
    <property type="entry name" value="Immunoglobulins"/>
    <property type="match status" value="2"/>
</dbReference>
<accession>A0A151PGS9</accession>
<evidence type="ECO:0000256" key="2">
    <source>
        <dbReference type="ARBA" id="ARBA00023130"/>
    </source>
</evidence>
<dbReference type="Pfam" id="PF07686">
    <property type="entry name" value="V-set"/>
    <property type="match status" value="1"/>
</dbReference>
<evidence type="ECO:0000313" key="8">
    <source>
        <dbReference type="EMBL" id="KYO48218.1"/>
    </source>
</evidence>
<keyword evidence="3" id="KW-0675">Receptor</keyword>
<evidence type="ECO:0000256" key="3">
    <source>
        <dbReference type="ARBA" id="ARBA00023170"/>
    </source>
</evidence>